<comment type="catalytic activity">
    <reaction evidence="7">
        <text>cytidine(1402) in 16S rRNA + S-adenosyl-L-methionine = N(4)-methylcytidine(1402) in 16S rRNA + S-adenosyl-L-homocysteine + H(+)</text>
        <dbReference type="Rhea" id="RHEA:42928"/>
        <dbReference type="Rhea" id="RHEA-COMP:10286"/>
        <dbReference type="Rhea" id="RHEA-COMP:10287"/>
        <dbReference type="ChEBI" id="CHEBI:15378"/>
        <dbReference type="ChEBI" id="CHEBI:57856"/>
        <dbReference type="ChEBI" id="CHEBI:59789"/>
        <dbReference type="ChEBI" id="CHEBI:74506"/>
        <dbReference type="ChEBI" id="CHEBI:82748"/>
        <dbReference type="EC" id="2.1.1.199"/>
    </reaction>
</comment>
<feature type="region of interest" description="Disordered" evidence="8">
    <location>
        <begin position="1"/>
        <end position="105"/>
    </location>
</feature>
<keyword evidence="2 7" id="KW-0963">Cytoplasm</keyword>
<dbReference type="AlphaFoldDB" id="A0A6L7GNE9"/>
<feature type="binding site" evidence="7">
    <location>
        <position position="215"/>
    </location>
    <ligand>
        <name>S-adenosyl-L-methionine</name>
        <dbReference type="ChEBI" id="CHEBI:59789"/>
    </ligand>
</feature>
<dbReference type="PANTHER" id="PTHR11265">
    <property type="entry name" value="S-ADENOSYL-METHYLTRANSFERASE MRAW"/>
    <property type="match status" value="1"/>
</dbReference>
<dbReference type="GO" id="GO:0005737">
    <property type="term" value="C:cytoplasm"/>
    <property type="evidence" value="ECO:0007669"/>
    <property type="project" value="UniProtKB-SubCell"/>
</dbReference>
<comment type="similarity">
    <text evidence="1 7">Belongs to the methyltransferase superfamily. RsmH family.</text>
</comment>
<evidence type="ECO:0000256" key="1">
    <source>
        <dbReference type="ARBA" id="ARBA00010396"/>
    </source>
</evidence>
<evidence type="ECO:0000313" key="9">
    <source>
        <dbReference type="EMBL" id="MXP21113.1"/>
    </source>
</evidence>
<keyword evidence="5 7" id="KW-0808">Transferase</keyword>
<dbReference type="HAMAP" id="MF_01007">
    <property type="entry name" value="16SrRNA_methyltr_H"/>
    <property type="match status" value="1"/>
</dbReference>
<name>A0A6L7GNE9_9ACTN</name>
<dbReference type="EMBL" id="WMBR01000001">
    <property type="protein sequence ID" value="MXP21113.1"/>
    <property type="molecule type" value="Genomic_DNA"/>
</dbReference>
<evidence type="ECO:0000256" key="7">
    <source>
        <dbReference type="HAMAP-Rule" id="MF_01007"/>
    </source>
</evidence>
<dbReference type="SUPFAM" id="SSF53335">
    <property type="entry name" value="S-adenosyl-L-methionine-dependent methyltransferases"/>
    <property type="match status" value="1"/>
</dbReference>
<dbReference type="CDD" id="cd02440">
    <property type="entry name" value="AdoMet_MTases"/>
    <property type="match status" value="1"/>
</dbReference>
<keyword evidence="10" id="KW-1185">Reference proteome</keyword>
<dbReference type="FunFam" id="1.10.150.170:FF:000001">
    <property type="entry name" value="Ribosomal RNA small subunit methyltransferase H"/>
    <property type="match status" value="1"/>
</dbReference>
<dbReference type="Pfam" id="PF01795">
    <property type="entry name" value="Methyltransf_5"/>
    <property type="match status" value="1"/>
</dbReference>
<dbReference type="EC" id="2.1.1.199" evidence="7"/>
<dbReference type="NCBIfam" id="TIGR00006">
    <property type="entry name" value="16S rRNA (cytosine(1402)-N(4))-methyltransferase RsmH"/>
    <property type="match status" value="1"/>
</dbReference>
<dbReference type="InterPro" id="IPR023397">
    <property type="entry name" value="SAM-dep_MeTrfase_MraW_recog"/>
</dbReference>
<proteinExistence type="inferred from homology"/>
<protein>
    <recommendedName>
        <fullName evidence="7">Ribosomal RNA small subunit methyltransferase H</fullName>
        <ecNumber evidence="7">2.1.1.199</ecNumber>
    </recommendedName>
    <alternativeName>
        <fullName evidence="7">16S rRNA m(4)C1402 methyltransferase</fullName>
    </alternativeName>
    <alternativeName>
        <fullName evidence="7">rRNA (cytosine-N(4)-)-methyltransferase RsmH</fullName>
    </alternativeName>
</protein>
<gene>
    <name evidence="7 9" type="primary">rsmH</name>
    <name evidence="9" type="ORF">GIY30_07070</name>
</gene>
<feature type="binding site" evidence="7">
    <location>
        <position position="208"/>
    </location>
    <ligand>
        <name>S-adenosyl-L-methionine</name>
        <dbReference type="ChEBI" id="CHEBI:59789"/>
    </ligand>
</feature>
<comment type="caution">
    <text evidence="9">The sequence shown here is derived from an EMBL/GenBank/DDBJ whole genome shotgun (WGS) entry which is preliminary data.</text>
</comment>
<dbReference type="Gene3D" id="1.10.150.170">
    <property type="entry name" value="Putative methyltransferase TM0872, insert domain"/>
    <property type="match status" value="1"/>
</dbReference>
<evidence type="ECO:0000256" key="2">
    <source>
        <dbReference type="ARBA" id="ARBA00022490"/>
    </source>
</evidence>
<feature type="compositionally biased region" description="Low complexity" evidence="8">
    <location>
        <begin position="89"/>
        <end position="99"/>
    </location>
</feature>
<feature type="binding site" evidence="7">
    <location>
        <position position="187"/>
    </location>
    <ligand>
        <name>S-adenosyl-L-methionine</name>
        <dbReference type="ChEBI" id="CHEBI:59789"/>
    </ligand>
</feature>
<dbReference type="GO" id="GO:0070475">
    <property type="term" value="P:rRNA base methylation"/>
    <property type="evidence" value="ECO:0007669"/>
    <property type="project" value="UniProtKB-UniRule"/>
</dbReference>
<dbReference type="Gene3D" id="3.40.50.150">
    <property type="entry name" value="Vaccinia Virus protein VP39"/>
    <property type="match status" value="1"/>
</dbReference>
<feature type="binding site" evidence="7">
    <location>
        <position position="160"/>
    </location>
    <ligand>
        <name>S-adenosyl-L-methionine</name>
        <dbReference type="ChEBI" id="CHEBI:59789"/>
    </ligand>
</feature>
<reference evidence="9 10" key="1">
    <citation type="submission" date="2019-11" db="EMBL/GenBank/DDBJ databases">
        <title>Gordonia sp. nov., a novel actinobacterium isolated from mangrove soil in Hainan.</title>
        <authorList>
            <person name="Huang X."/>
            <person name="Xie Y."/>
            <person name="Chu X."/>
            <person name="Xiao K."/>
        </authorList>
    </citation>
    <scope>NUCLEOTIDE SEQUENCE [LARGE SCALE GENOMIC DNA]</scope>
    <source>
        <strain evidence="9 10">HNM0687</strain>
    </source>
</reference>
<dbReference type="GO" id="GO:0071424">
    <property type="term" value="F:rRNA (cytosine-N4-)-methyltransferase activity"/>
    <property type="evidence" value="ECO:0007669"/>
    <property type="project" value="UniProtKB-UniRule"/>
</dbReference>
<evidence type="ECO:0000256" key="3">
    <source>
        <dbReference type="ARBA" id="ARBA00022552"/>
    </source>
</evidence>
<dbReference type="SUPFAM" id="SSF81799">
    <property type="entry name" value="Putative methyltransferase TM0872, insert domain"/>
    <property type="match status" value="1"/>
</dbReference>
<dbReference type="PANTHER" id="PTHR11265:SF0">
    <property type="entry name" value="12S RRNA N4-METHYLCYTIDINE METHYLTRANSFERASE"/>
    <property type="match status" value="1"/>
</dbReference>
<evidence type="ECO:0000256" key="5">
    <source>
        <dbReference type="ARBA" id="ARBA00022679"/>
    </source>
</evidence>
<feature type="binding site" evidence="7">
    <location>
        <begin position="141"/>
        <end position="143"/>
    </location>
    <ligand>
        <name>S-adenosyl-L-methionine</name>
        <dbReference type="ChEBI" id="CHEBI:59789"/>
    </ligand>
</feature>
<feature type="compositionally biased region" description="Basic and acidic residues" evidence="8">
    <location>
        <begin position="62"/>
        <end position="84"/>
    </location>
</feature>
<dbReference type="InterPro" id="IPR002903">
    <property type="entry name" value="RsmH"/>
</dbReference>
<evidence type="ECO:0000256" key="8">
    <source>
        <dbReference type="SAM" id="MobiDB-lite"/>
    </source>
</evidence>
<keyword evidence="4 7" id="KW-0489">Methyltransferase</keyword>
<keyword evidence="6 7" id="KW-0949">S-adenosyl-L-methionine</keyword>
<feature type="compositionally biased region" description="Basic and acidic residues" evidence="8">
    <location>
        <begin position="1"/>
        <end position="10"/>
    </location>
</feature>
<dbReference type="InterPro" id="IPR029063">
    <property type="entry name" value="SAM-dependent_MTases_sf"/>
</dbReference>
<keyword evidence="3 7" id="KW-0698">rRNA processing</keyword>
<organism evidence="9 10">
    <name type="scientific">Gordonia mangrovi</name>
    <dbReference type="NCBI Taxonomy" id="2665643"/>
    <lineage>
        <taxon>Bacteria</taxon>
        <taxon>Bacillati</taxon>
        <taxon>Actinomycetota</taxon>
        <taxon>Actinomycetes</taxon>
        <taxon>Mycobacteriales</taxon>
        <taxon>Gordoniaceae</taxon>
        <taxon>Gordonia</taxon>
    </lineage>
</organism>
<sequence>MPCSERRPPAERQLNSGSGGSRPRPDATLAYFPNARCVIGSRPRPIGHAGTDGADVNVTGVDSHRDRPEPHSPRRGPVNERHEEPEEPAGASRGSSQSRRSGDFGHLPVMADRMIELLMPALSGTRSDIDPVVVDATLGAGGHTELLVNAHPRVRVIGIDRDPSALAIAGDRLARQKDRVVLRQARFDEIADVVADLGIDRIDAALFDLGVSSMQLDQADRGFAYAVDAPLDMRMTSSETVTAADILNTYSHGDLARILSQYGEERFAGRIASAIVRERERQPFDTSARLVQLLYDTIPAATRRTGGHPAKRTFQALRIEVNHELDALERALPAALSLLRVGGRVAVMSYQSLEDKIVKREFVSRTTSTSPKGLPVELPGSAPDFRLVTRGAERADAAEQARNPRSAPVRVRVIERVEEKDRR</sequence>
<comment type="subcellular location">
    <subcellularLocation>
        <location evidence="7">Cytoplasm</location>
    </subcellularLocation>
</comment>
<evidence type="ECO:0000256" key="4">
    <source>
        <dbReference type="ARBA" id="ARBA00022603"/>
    </source>
</evidence>
<accession>A0A6L7GNE9</accession>
<evidence type="ECO:0000313" key="10">
    <source>
        <dbReference type="Proteomes" id="UP000475545"/>
    </source>
</evidence>
<dbReference type="Proteomes" id="UP000475545">
    <property type="component" value="Unassembled WGS sequence"/>
</dbReference>
<comment type="function">
    <text evidence="7">Specifically methylates the N4 position of cytidine in position 1402 (C1402) of 16S rRNA.</text>
</comment>
<evidence type="ECO:0000256" key="6">
    <source>
        <dbReference type="ARBA" id="ARBA00022691"/>
    </source>
</evidence>